<accession>A0A9P6ECW3</accession>
<dbReference type="OrthoDB" id="2884715at2759"/>
<evidence type="ECO:0000313" key="1">
    <source>
        <dbReference type="EMBL" id="KAF9526675.1"/>
    </source>
</evidence>
<dbReference type="AlphaFoldDB" id="A0A9P6ECW3"/>
<comment type="caution">
    <text evidence="1">The sequence shown here is derived from an EMBL/GenBank/DDBJ whole genome shotgun (WGS) entry which is preliminary data.</text>
</comment>
<keyword evidence="2" id="KW-1185">Reference proteome</keyword>
<proteinExistence type="predicted"/>
<gene>
    <name evidence="1" type="ORF">CPB83DRAFT_896007</name>
</gene>
<reference evidence="1" key="1">
    <citation type="submission" date="2020-11" db="EMBL/GenBank/DDBJ databases">
        <authorList>
            <consortium name="DOE Joint Genome Institute"/>
            <person name="Ahrendt S."/>
            <person name="Riley R."/>
            <person name="Andreopoulos W."/>
            <person name="Labutti K."/>
            <person name="Pangilinan J."/>
            <person name="Ruiz-Duenas F.J."/>
            <person name="Barrasa J.M."/>
            <person name="Sanchez-Garcia M."/>
            <person name="Camarero S."/>
            <person name="Miyauchi S."/>
            <person name="Serrano A."/>
            <person name="Linde D."/>
            <person name="Babiker R."/>
            <person name="Drula E."/>
            <person name="Ayuso-Fernandez I."/>
            <person name="Pacheco R."/>
            <person name="Padilla G."/>
            <person name="Ferreira P."/>
            <person name="Barriuso J."/>
            <person name="Kellner H."/>
            <person name="Castanera R."/>
            <person name="Alfaro M."/>
            <person name="Ramirez L."/>
            <person name="Pisabarro A.G."/>
            <person name="Kuo A."/>
            <person name="Tritt A."/>
            <person name="Lipzen A."/>
            <person name="He G."/>
            <person name="Yan M."/>
            <person name="Ng V."/>
            <person name="Cullen D."/>
            <person name="Martin F."/>
            <person name="Rosso M.-N."/>
            <person name="Henrissat B."/>
            <person name="Hibbett D."/>
            <person name="Martinez A.T."/>
            <person name="Grigoriev I.V."/>
        </authorList>
    </citation>
    <scope>NUCLEOTIDE SEQUENCE</scope>
    <source>
        <strain evidence="1">CBS 506.95</strain>
    </source>
</reference>
<name>A0A9P6ECW3_9AGAR</name>
<dbReference type="EMBL" id="MU157869">
    <property type="protein sequence ID" value="KAF9526675.1"/>
    <property type="molecule type" value="Genomic_DNA"/>
</dbReference>
<evidence type="ECO:0000313" key="2">
    <source>
        <dbReference type="Proteomes" id="UP000807306"/>
    </source>
</evidence>
<sequence>MVENWMAHRDIDYTSLTRLLLFSGGNCIQEGALSKANSSQTRSTLTSISTPLATRKIGNDDVSEISFGAMSLSVYYGEVPSDEERLKVTSLFFQRNYKILKKNSHFRFSTLSLKKDADY</sequence>
<dbReference type="Proteomes" id="UP000807306">
    <property type="component" value="Unassembled WGS sequence"/>
</dbReference>
<protein>
    <submittedName>
        <fullName evidence="1">Uncharacterized protein</fullName>
    </submittedName>
</protein>
<organism evidence="1 2">
    <name type="scientific">Crepidotus variabilis</name>
    <dbReference type="NCBI Taxonomy" id="179855"/>
    <lineage>
        <taxon>Eukaryota</taxon>
        <taxon>Fungi</taxon>
        <taxon>Dikarya</taxon>
        <taxon>Basidiomycota</taxon>
        <taxon>Agaricomycotina</taxon>
        <taxon>Agaricomycetes</taxon>
        <taxon>Agaricomycetidae</taxon>
        <taxon>Agaricales</taxon>
        <taxon>Agaricineae</taxon>
        <taxon>Crepidotaceae</taxon>
        <taxon>Crepidotus</taxon>
    </lineage>
</organism>